<dbReference type="Gene3D" id="2.60.40.10">
    <property type="entry name" value="Immunoglobulins"/>
    <property type="match status" value="1"/>
</dbReference>
<reference evidence="7 8" key="1">
    <citation type="submission" date="2019-03" db="EMBL/GenBank/DDBJ databases">
        <title>Genomic Encyclopedia of Type Strains, Phase IV (KMG-IV): sequencing the most valuable type-strain genomes for metagenomic binning, comparative biology and taxonomic classification.</title>
        <authorList>
            <person name="Goeker M."/>
        </authorList>
    </citation>
    <scope>NUCLEOTIDE SEQUENCE [LARGE SCALE GENOMIC DNA]</scope>
    <source>
        <strain evidence="7 8">DSM 28697</strain>
    </source>
</reference>
<accession>A0A4R6TSZ1</accession>
<dbReference type="Pfam" id="PF22666">
    <property type="entry name" value="Glyco_hydro_2_N2"/>
    <property type="match status" value="1"/>
</dbReference>
<comment type="similarity">
    <text evidence="1">Belongs to the glycosyl hydrolase 2 family.</text>
</comment>
<dbReference type="InterPro" id="IPR006103">
    <property type="entry name" value="Glyco_hydro_2_cat"/>
</dbReference>
<dbReference type="SUPFAM" id="SSF49303">
    <property type="entry name" value="beta-Galactosidase/glucuronidase domain"/>
    <property type="match status" value="1"/>
</dbReference>
<dbReference type="RefSeq" id="WP_133581728.1">
    <property type="nucleotide sequence ID" value="NZ_SNYJ01000018.1"/>
</dbReference>
<evidence type="ECO:0000256" key="2">
    <source>
        <dbReference type="ARBA" id="ARBA00022801"/>
    </source>
</evidence>
<keyword evidence="2" id="KW-0378">Hydrolase</keyword>
<dbReference type="InterPro" id="IPR013783">
    <property type="entry name" value="Ig-like_fold"/>
</dbReference>
<dbReference type="InterPro" id="IPR054593">
    <property type="entry name" value="Beta-mannosidase-like_N2"/>
</dbReference>
<evidence type="ECO:0000256" key="1">
    <source>
        <dbReference type="ARBA" id="ARBA00007401"/>
    </source>
</evidence>
<dbReference type="InterPro" id="IPR051913">
    <property type="entry name" value="GH2_Domain-Containing"/>
</dbReference>
<dbReference type="InterPro" id="IPR006102">
    <property type="entry name" value="Ig-like_GH2"/>
</dbReference>
<dbReference type="InterPro" id="IPR036156">
    <property type="entry name" value="Beta-gal/glucu_dom_sf"/>
</dbReference>
<evidence type="ECO:0000256" key="3">
    <source>
        <dbReference type="ARBA" id="ARBA00023295"/>
    </source>
</evidence>
<evidence type="ECO:0000313" key="7">
    <source>
        <dbReference type="EMBL" id="TDQ36441.1"/>
    </source>
</evidence>
<dbReference type="SUPFAM" id="SSF51445">
    <property type="entry name" value="(Trans)glycosidases"/>
    <property type="match status" value="1"/>
</dbReference>
<dbReference type="InterPro" id="IPR017853">
    <property type="entry name" value="GH"/>
</dbReference>
<organism evidence="7 8">
    <name type="scientific">Aureibacillus halotolerans</name>
    <dbReference type="NCBI Taxonomy" id="1508390"/>
    <lineage>
        <taxon>Bacteria</taxon>
        <taxon>Bacillati</taxon>
        <taxon>Bacillota</taxon>
        <taxon>Bacilli</taxon>
        <taxon>Bacillales</taxon>
        <taxon>Bacillaceae</taxon>
        <taxon>Aureibacillus</taxon>
    </lineage>
</organism>
<keyword evidence="8" id="KW-1185">Reference proteome</keyword>
<dbReference type="Proteomes" id="UP000295632">
    <property type="component" value="Unassembled WGS sequence"/>
</dbReference>
<dbReference type="InterPro" id="IPR006101">
    <property type="entry name" value="Glyco_hydro_2"/>
</dbReference>
<dbReference type="PRINTS" id="PR00132">
    <property type="entry name" value="GLHYDRLASE2"/>
</dbReference>
<comment type="caution">
    <text evidence="7">The sequence shown here is derived from an EMBL/GenBank/DDBJ whole genome shotgun (WGS) entry which is preliminary data.</text>
</comment>
<dbReference type="Gene3D" id="3.20.20.80">
    <property type="entry name" value="Glycosidases"/>
    <property type="match status" value="1"/>
</dbReference>
<proteinExistence type="inferred from homology"/>
<gene>
    <name evidence="7" type="ORF">EV213_11872</name>
</gene>
<evidence type="ECO:0000259" key="4">
    <source>
        <dbReference type="Pfam" id="PF00703"/>
    </source>
</evidence>
<keyword evidence="3" id="KW-0326">Glycosidase</keyword>
<feature type="domain" description="Beta-mannosidase-like galactose-binding" evidence="6">
    <location>
        <begin position="60"/>
        <end position="135"/>
    </location>
</feature>
<dbReference type="EMBL" id="SNYJ01000018">
    <property type="protein sequence ID" value="TDQ36441.1"/>
    <property type="molecule type" value="Genomic_DNA"/>
</dbReference>
<dbReference type="Pfam" id="PF00703">
    <property type="entry name" value="Glyco_hydro_2"/>
    <property type="match status" value="1"/>
</dbReference>
<evidence type="ECO:0000259" key="6">
    <source>
        <dbReference type="Pfam" id="PF22666"/>
    </source>
</evidence>
<dbReference type="InterPro" id="IPR008979">
    <property type="entry name" value="Galactose-bd-like_sf"/>
</dbReference>
<dbReference type="OrthoDB" id="9762066at2"/>
<sequence length="558" mass="63464">MLRLFETNDVRQVKELGGNWSFTKLTTMDETPNEWPYLLPVPGCWEIHPELHNYRGIGAFRKEFHLSERTNVRLVFKGVSHTAHVFVDGKKVGQHYNAYTAFSAVVPNLESGTHELTVLVDNSFNEASALHVPNDYYTYGGLIRPVAVEEVADQFIERMNCTPVFAQGQWALEVSVTVQNIQEEISGKIELNLQQHQAIIDGAEFSRHGETTLMTTLHVPDAQPWAPEQPHLYKVSARLFIGGEDTPVDDLIERVGFRTVATHGEQILLNGEPLTIKGFNRHEDHPMSGAALPPDLQAYDVMLMKEAGANSVRTSHYPNDERFLDLCDEHGLVVWEENHARGLSLEQMQHPEFEKQCEQVNAEMVLQHGNHPSIIMWGILNECASNTEEGKAMYKKQFEQLRALDSSRPLTFASHHRQHEICFDLADIVSFNLYPQWYTDEDPGELAEEAKKWAEASGGKDKPIIMSEFGGDGFYGHRSPTNVKGTEDRQAEIIRRNIEAYKSKPFISGMYIWQFCDCRVTDEEWALRRSITQNSKGIVDGYRRPKLAYATVKELYSS</sequence>
<feature type="domain" description="Glycoside hydrolase family 2 immunoglobulin-like beta-sandwich" evidence="4">
    <location>
        <begin position="155"/>
        <end position="258"/>
    </location>
</feature>
<protein>
    <submittedName>
        <fullName evidence="7">Beta-glucuronidase</fullName>
    </submittedName>
</protein>
<dbReference type="AlphaFoldDB" id="A0A4R6TSZ1"/>
<evidence type="ECO:0000313" key="8">
    <source>
        <dbReference type="Proteomes" id="UP000295632"/>
    </source>
</evidence>
<dbReference type="SUPFAM" id="SSF49785">
    <property type="entry name" value="Galactose-binding domain-like"/>
    <property type="match status" value="1"/>
</dbReference>
<evidence type="ECO:0000259" key="5">
    <source>
        <dbReference type="Pfam" id="PF02836"/>
    </source>
</evidence>
<dbReference type="GO" id="GO:0005975">
    <property type="term" value="P:carbohydrate metabolic process"/>
    <property type="evidence" value="ECO:0007669"/>
    <property type="project" value="InterPro"/>
</dbReference>
<name>A0A4R6TSZ1_9BACI</name>
<dbReference type="Pfam" id="PF02836">
    <property type="entry name" value="Glyco_hydro_2_C"/>
    <property type="match status" value="1"/>
</dbReference>
<dbReference type="InterPro" id="IPR023230">
    <property type="entry name" value="Glyco_hydro_2_CS"/>
</dbReference>
<dbReference type="PROSITE" id="PS00719">
    <property type="entry name" value="GLYCOSYL_HYDROL_F2_1"/>
    <property type="match status" value="1"/>
</dbReference>
<dbReference type="PANTHER" id="PTHR42732">
    <property type="entry name" value="BETA-GALACTOSIDASE"/>
    <property type="match status" value="1"/>
</dbReference>
<dbReference type="Gene3D" id="2.60.120.260">
    <property type="entry name" value="Galactose-binding domain-like"/>
    <property type="match status" value="1"/>
</dbReference>
<dbReference type="PANTHER" id="PTHR42732:SF1">
    <property type="entry name" value="BETA-MANNOSIDASE"/>
    <property type="match status" value="1"/>
</dbReference>
<dbReference type="GO" id="GO:0004553">
    <property type="term" value="F:hydrolase activity, hydrolyzing O-glycosyl compounds"/>
    <property type="evidence" value="ECO:0007669"/>
    <property type="project" value="InterPro"/>
</dbReference>
<feature type="domain" description="Glycoside hydrolase family 2 catalytic" evidence="5">
    <location>
        <begin position="261"/>
        <end position="557"/>
    </location>
</feature>